<evidence type="ECO:0000313" key="2">
    <source>
        <dbReference type="EMBL" id="SNS31076.1"/>
    </source>
</evidence>
<proteinExistence type="predicted"/>
<name>A0A239DF05_9ACTN</name>
<dbReference type="EMBL" id="FZOO01000003">
    <property type="protein sequence ID" value="SNS31076.1"/>
    <property type="molecule type" value="Genomic_DNA"/>
</dbReference>
<evidence type="ECO:0000313" key="3">
    <source>
        <dbReference type="Proteomes" id="UP000198373"/>
    </source>
</evidence>
<organism evidence="2 3">
    <name type="scientific">Geodermatophilus pulveris</name>
    <dbReference type="NCBI Taxonomy" id="1564159"/>
    <lineage>
        <taxon>Bacteria</taxon>
        <taxon>Bacillati</taxon>
        <taxon>Actinomycetota</taxon>
        <taxon>Actinomycetes</taxon>
        <taxon>Geodermatophilales</taxon>
        <taxon>Geodermatophilaceae</taxon>
        <taxon>Geodermatophilus</taxon>
    </lineage>
</organism>
<dbReference type="Proteomes" id="UP000198373">
    <property type="component" value="Unassembled WGS sequence"/>
</dbReference>
<gene>
    <name evidence="2" type="ORF">SAMN06893096_103162</name>
</gene>
<dbReference type="OrthoDB" id="4054020at2"/>
<keyword evidence="1" id="KW-0472">Membrane</keyword>
<reference evidence="3" key="1">
    <citation type="submission" date="2017-06" db="EMBL/GenBank/DDBJ databases">
        <authorList>
            <person name="Varghese N."/>
            <person name="Submissions S."/>
        </authorList>
    </citation>
    <scope>NUCLEOTIDE SEQUENCE [LARGE SCALE GENOMIC DNA]</scope>
    <source>
        <strain evidence="3">DSM 46839</strain>
    </source>
</reference>
<dbReference type="RefSeq" id="WP_089304973.1">
    <property type="nucleotide sequence ID" value="NZ_FZOO01000003.1"/>
</dbReference>
<keyword evidence="1" id="KW-0812">Transmembrane</keyword>
<sequence>MAQSANDQPAATTKRSISDRLSHGGWYFAVTVYTGGIFAAVPFWHAARRLNRPAVTRLALVYTGLGVLLMVLMALTPPPTPDGTSGDSTIGTIGGMTVLAVVIVGCLQLRGLRREVYGQRVAASALAHPAVAQALAARQRRVEARELRASDPALARQLGIGRPDLRRDYDDGGLVDLNTAPASVVA</sequence>
<feature type="transmembrane region" description="Helical" evidence="1">
    <location>
        <begin position="58"/>
        <end position="76"/>
    </location>
</feature>
<evidence type="ECO:0000256" key="1">
    <source>
        <dbReference type="SAM" id="Phobius"/>
    </source>
</evidence>
<feature type="transmembrane region" description="Helical" evidence="1">
    <location>
        <begin position="88"/>
        <end position="107"/>
    </location>
</feature>
<keyword evidence="1" id="KW-1133">Transmembrane helix</keyword>
<dbReference type="AlphaFoldDB" id="A0A239DF05"/>
<keyword evidence="3" id="KW-1185">Reference proteome</keyword>
<feature type="transmembrane region" description="Helical" evidence="1">
    <location>
        <begin position="26"/>
        <end position="46"/>
    </location>
</feature>
<accession>A0A239DF05</accession>
<protein>
    <submittedName>
        <fullName evidence="2">Uncharacterized protein</fullName>
    </submittedName>
</protein>